<evidence type="ECO:0000256" key="12">
    <source>
        <dbReference type="ARBA" id="ARBA00023163"/>
    </source>
</evidence>
<organism evidence="19 20">
    <name type="scientific">Anatilimnocola aggregata</name>
    <dbReference type="NCBI Taxonomy" id="2528021"/>
    <lineage>
        <taxon>Bacteria</taxon>
        <taxon>Pseudomonadati</taxon>
        <taxon>Planctomycetota</taxon>
        <taxon>Planctomycetia</taxon>
        <taxon>Pirellulales</taxon>
        <taxon>Pirellulaceae</taxon>
        <taxon>Anatilimnocola</taxon>
    </lineage>
</organism>
<keyword evidence="13" id="KW-0535">Nitrogen fixation</keyword>
<dbReference type="PRINTS" id="PR01590">
    <property type="entry name" value="HTHFIS"/>
</dbReference>
<evidence type="ECO:0000256" key="5">
    <source>
        <dbReference type="ARBA" id="ARBA00022553"/>
    </source>
</evidence>
<name>A0A517Y939_9BACT</name>
<evidence type="ECO:0000256" key="9">
    <source>
        <dbReference type="ARBA" id="ARBA00023015"/>
    </source>
</evidence>
<dbReference type="Gene3D" id="3.40.50.300">
    <property type="entry name" value="P-loop containing nucleotide triphosphate hydrolases"/>
    <property type="match status" value="1"/>
</dbReference>
<keyword evidence="10" id="KW-0238">DNA-binding</keyword>
<evidence type="ECO:0000256" key="3">
    <source>
        <dbReference type="ARBA" id="ARBA00022490"/>
    </source>
</evidence>
<gene>
    <name evidence="19" type="primary">glnG_1</name>
    <name evidence="19" type="ORF">ETAA8_18350</name>
</gene>
<reference evidence="19 20" key="1">
    <citation type="submission" date="2019-02" db="EMBL/GenBank/DDBJ databases">
        <title>Deep-cultivation of Planctomycetes and their phenomic and genomic characterization uncovers novel biology.</title>
        <authorList>
            <person name="Wiegand S."/>
            <person name="Jogler M."/>
            <person name="Boedeker C."/>
            <person name="Pinto D."/>
            <person name="Vollmers J."/>
            <person name="Rivas-Marin E."/>
            <person name="Kohn T."/>
            <person name="Peeters S.H."/>
            <person name="Heuer A."/>
            <person name="Rast P."/>
            <person name="Oberbeckmann S."/>
            <person name="Bunk B."/>
            <person name="Jeske O."/>
            <person name="Meyerdierks A."/>
            <person name="Storesund J.E."/>
            <person name="Kallscheuer N."/>
            <person name="Luecker S."/>
            <person name="Lage O.M."/>
            <person name="Pohl T."/>
            <person name="Merkel B.J."/>
            <person name="Hornburger P."/>
            <person name="Mueller R.-W."/>
            <person name="Bruemmer F."/>
            <person name="Labrenz M."/>
            <person name="Spormann A.M."/>
            <person name="Op den Camp H."/>
            <person name="Overmann J."/>
            <person name="Amann R."/>
            <person name="Jetten M.S.M."/>
            <person name="Mascher T."/>
            <person name="Medema M.H."/>
            <person name="Devos D.P."/>
            <person name="Kaster A.-K."/>
            <person name="Ovreas L."/>
            <person name="Rohde M."/>
            <person name="Galperin M.Y."/>
            <person name="Jogler C."/>
        </authorList>
    </citation>
    <scope>NUCLEOTIDE SEQUENCE [LARGE SCALE GENOMIC DNA]</scope>
    <source>
        <strain evidence="19 20">ETA_A8</strain>
    </source>
</reference>
<dbReference type="EMBL" id="CP036274">
    <property type="protein sequence ID" value="QDU26754.1"/>
    <property type="molecule type" value="Genomic_DNA"/>
</dbReference>
<evidence type="ECO:0000256" key="2">
    <source>
        <dbReference type="ARBA" id="ARBA00019059"/>
    </source>
</evidence>
<dbReference type="InterPro" id="IPR003593">
    <property type="entry name" value="AAA+_ATPase"/>
</dbReference>
<keyword evidence="3" id="KW-0963">Cytoplasm</keyword>
<keyword evidence="20" id="KW-1185">Reference proteome</keyword>
<evidence type="ECO:0000256" key="13">
    <source>
        <dbReference type="ARBA" id="ARBA00023231"/>
    </source>
</evidence>
<dbReference type="SUPFAM" id="SSF52172">
    <property type="entry name" value="CheY-like"/>
    <property type="match status" value="1"/>
</dbReference>
<feature type="domain" description="Sigma-54 factor interaction" evidence="17">
    <location>
        <begin position="142"/>
        <end position="371"/>
    </location>
</feature>
<accession>A0A517Y939</accession>
<dbReference type="SMART" id="SM00382">
    <property type="entry name" value="AAA"/>
    <property type="match status" value="1"/>
</dbReference>
<dbReference type="SUPFAM" id="SSF52540">
    <property type="entry name" value="P-loop containing nucleoside triphosphate hydrolases"/>
    <property type="match status" value="1"/>
</dbReference>
<dbReference type="Gene3D" id="1.10.10.60">
    <property type="entry name" value="Homeodomain-like"/>
    <property type="match status" value="1"/>
</dbReference>
<dbReference type="Pfam" id="PF02954">
    <property type="entry name" value="HTH_8"/>
    <property type="match status" value="1"/>
</dbReference>
<dbReference type="InterPro" id="IPR002197">
    <property type="entry name" value="HTH_Fis"/>
</dbReference>
<dbReference type="Gene3D" id="3.40.50.2300">
    <property type="match status" value="1"/>
</dbReference>
<protein>
    <recommendedName>
        <fullName evidence="2">DNA-binding transcriptional regulator NtrC</fullName>
    </recommendedName>
    <alternativeName>
        <fullName evidence="14">Nitrogen regulation protein NR(I)</fullName>
    </alternativeName>
    <alternativeName>
        <fullName evidence="15">Nitrogen regulator I</fullName>
    </alternativeName>
</protein>
<comment type="subcellular location">
    <subcellularLocation>
        <location evidence="1">Cytoplasm</location>
    </subcellularLocation>
</comment>
<keyword evidence="6" id="KW-0547">Nucleotide-binding</keyword>
<dbReference type="PROSITE" id="PS50110">
    <property type="entry name" value="RESPONSE_REGULATORY"/>
    <property type="match status" value="1"/>
</dbReference>
<evidence type="ECO:0000256" key="11">
    <source>
        <dbReference type="ARBA" id="ARBA00023159"/>
    </source>
</evidence>
<evidence type="ECO:0000256" key="6">
    <source>
        <dbReference type="ARBA" id="ARBA00022741"/>
    </source>
</evidence>
<dbReference type="InterPro" id="IPR025662">
    <property type="entry name" value="Sigma_54_int_dom_ATP-bd_1"/>
</dbReference>
<evidence type="ECO:0000256" key="1">
    <source>
        <dbReference type="ARBA" id="ARBA00004496"/>
    </source>
</evidence>
<dbReference type="PROSITE" id="PS50045">
    <property type="entry name" value="SIGMA54_INTERACT_4"/>
    <property type="match status" value="1"/>
</dbReference>
<sequence length="481" mass="52717">MPTLLVVDDEPSILHFFRRAFPADEVNLITASSAAEGLAQVQAANPDVTILDVDLAGQSGLELFRQIKELDSRVPVIFITGHGTTATAIEAMQLGAYEYLLKPLELDQLLDLVDRAFEISRLMKIPPVIAEGPEHTDAPDALVGRCPAMQTVYKAIGRVASQDVTVLILGESGTGKELVARAIYHYSRRAKGPFLAINCAAIPDALLESELFGHEKGAFTGADRRRIGKFEQCNGGTLFLDEIGDMSPLTQTKILRVLQGQEFERVGGNEVIRSNVRVVAATNRDLEKMVAEGTFRGDLFYRLNVFTIRLPALRERGDDVPLLAQHFMYRFAKELNTNVQSVAEETMKLLTQYPWPGNVREFQSVIKQALLQATGPVLLPEFLPSAVRNRPDASDQSASSKMDLTALSTFIQQRLSAESTSLYAEFQAITDCHLLKLVLEHAGGNLSKAARILGITRATLRSKLQSLGLSGDQTRASTEGL</sequence>
<evidence type="ECO:0000256" key="4">
    <source>
        <dbReference type="ARBA" id="ARBA00022491"/>
    </source>
</evidence>
<dbReference type="Proteomes" id="UP000315017">
    <property type="component" value="Chromosome"/>
</dbReference>
<proteinExistence type="predicted"/>
<keyword evidence="12" id="KW-0804">Transcription</keyword>
<evidence type="ECO:0000313" key="19">
    <source>
        <dbReference type="EMBL" id="QDU26754.1"/>
    </source>
</evidence>
<evidence type="ECO:0000313" key="20">
    <source>
        <dbReference type="Proteomes" id="UP000315017"/>
    </source>
</evidence>
<dbReference type="InterPro" id="IPR027417">
    <property type="entry name" value="P-loop_NTPase"/>
</dbReference>
<dbReference type="Pfam" id="PF00072">
    <property type="entry name" value="Response_reg"/>
    <property type="match status" value="1"/>
</dbReference>
<keyword evidence="7" id="KW-0067">ATP-binding</keyword>
<evidence type="ECO:0000256" key="16">
    <source>
        <dbReference type="PROSITE-ProRule" id="PRU00169"/>
    </source>
</evidence>
<dbReference type="GO" id="GO:0043565">
    <property type="term" value="F:sequence-specific DNA binding"/>
    <property type="evidence" value="ECO:0007669"/>
    <property type="project" value="InterPro"/>
</dbReference>
<dbReference type="AlphaFoldDB" id="A0A517Y939"/>
<dbReference type="SUPFAM" id="SSF46689">
    <property type="entry name" value="Homeodomain-like"/>
    <property type="match status" value="1"/>
</dbReference>
<dbReference type="KEGG" id="aagg:ETAA8_18350"/>
<keyword evidence="8" id="KW-0902">Two-component regulatory system</keyword>
<dbReference type="GO" id="GO:0000160">
    <property type="term" value="P:phosphorelay signal transduction system"/>
    <property type="evidence" value="ECO:0007669"/>
    <property type="project" value="UniProtKB-KW"/>
</dbReference>
<keyword evidence="5 16" id="KW-0597">Phosphoprotein</keyword>
<feature type="domain" description="Response regulatory" evidence="18">
    <location>
        <begin position="3"/>
        <end position="117"/>
    </location>
</feature>
<dbReference type="GO" id="GO:0005737">
    <property type="term" value="C:cytoplasm"/>
    <property type="evidence" value="ECO:0007669"/>
    <property type="project" value="UniProtKB-SubCell"/>
</dbReference>
<feature type="modified residue" description="4-aspartylphosphate" evidence="16">
    <location>
        <position position="52"/>
    </location>
</feature>
<evidence type="ECO:0000259" key="17">
    <source>
        <dbReference type="PROSITE" id="PS50045"/>
    </source>
</evidence>
<keyword evidence="9" id="KW-0805">Transcription regulation</keyword>
<dbReference type="PANTHER" id="PTHR32071">
    <property type="entry name" value="TRANSCRIPTIONAL REGULATORY PROTEIN"/>
    <property type="match status" value="1"/>
</dbReference>
<dbReference type="Pfam" id="PF00158">
    <property type="entry name" value="Sigma54_activat"/>
    <property type="match status" value="1"/>
</dbReference>
<dbReference type="GO" id="GO:0005524">
    <property type="term" value="F:ATP binding"/>
    <property type="evidence" value="ECO:0007669"/>
    <property type="project" value="UniProtKB-KW"/>
</dbReference>
<evidence type="ECO:0000256" key="8">
    <source>
        <dbReference type="ARBA" id="ARBA00023012"/>
    </source>
</evidence>
<dbReference type="RefSeq" id="WP_145087570.1">
    <property type="nucleotide sequence ID" value="NZ_CP036274.1"/>
</dbReference>
<dbReference type="InterPro" id="IPR001789">
    <property type="entry name" value="Sig_transdc_resp-reg_receiver"/>
</dbReference>
<evidence type="ECO:0000256" key="15">
    <source>
        <dbReference type="ARBA" id="ARBA00031910"/>
    </source>
</evidence>
<dbReference type="InterPro" id="IPR011006">
    <property type="entry name" value="CheY-like_superfamily"/>
</dbReference>
<evidence type="ECO:0000256" key="14">
    <source>
        <dbReference type="ARBA" id="ARBA00029881"/>
    </source>
</evidence>
<evidence type="ECO:0000256" key="10">
    <source>
        <dbReference type="ARBA" id="ARBA00023125"/>
    </source>
</evidence>
<dbReference type="Pfam" id="PF25601">
    <property type="entry name" value="AAA_lid_14"/>
    <property type="match status" value="1"/>
</dbReference>
<dbReference type="OrthoDB" id="9803970at2"/>
<dbReference type="SMART" id="SM00448">
    <property type="entry name" value="REC"/>
    <property type="match status" value="1"/>
</dbReference>
<evidence type="ECO:0000259" key="18">
    <source>
        <dbReference type="PROSITE" id="PS50110"/>
    </source>
</evidence>
<keyword evidence="4" id="KW-0678">Repressor</keyword>
<dbReference type="GO" id="GO:0006355">
    <property type="term" value="P:regulation of DNA-templated transcription"/>
    <property type="evidence" value="ECO:0007669"/>
    <property type="project" value="InterPro"/>
</dbReference>
<dbReference type="InterPro" id="IPR009057">
    <property type="entry name" value="Homeodomain-like_sf"/>
</dbReference>
<dbReference type="InterPro" id="IPR058031">
    <property type="entry name" value="AAA_lid_NorR"/>
</dbReference>
<dbReference type="Gene3D" id="1.10.8.60">
    <property type="match status" value="1"/>
</dbReference>
<dbReference type="CDD" id="cd00009">
    <property type="entry name" value="AAA"/>
    <property type="match status" value="1"/>
</dbReference>
<keyword evidence="11" id="KW-0010">Activator</keyword>
<dbReference type="InterPro" id="IPR002078">
    <property type="entry name" value="Sigma_54_int"/>
</dbReference>
<dbReference type="FunFam" id="3.40.50.300:FF:000006">
    <property type="entry name" value="DNA-binding transcriptional regulator NtrC"/>
    <property type="match status" value="1"/>
</dbReference>
<evidence type="ECO:0000256" key="7">
    <source>
        <dbReference type="ARBA" id="ARBA00022840"/>
    </source>
</evidence>
<dbReference type="PANTHER" id="PTHR32071:SF95">
    <property type="entry name" value="DNA-BINDING TRANSCRIPTIONAL REGULATOR NTRC"/>
    <property type="match status" value="1"/>
</dbReference>
<dbReference type="PROSITE" id="PS00675">
    <property type="entry name" value="SIGMA54_INTERACT_1"/>
    <property type="match status" value="1"/>
</dbReference>